<dbReference type="InterPro" id="IPR041277">
    <property type="entry name" value="MBG_Lactobacillales"/>
</dbReference>
<dbReference type="Proteomes" id="UP000051160">
    <property type="component" value="Unassembled WGS sequence"/>
</dbReference>
<feature type="compositionally biased region" description="Polar residues" evidence="5">
    <location>
        <begin position="2828"/>
        <end position="2838"/>
    </location>
</feature>
<dbReference type="Pfam" id="PF18676">
    <property type="entry name" value="MBG_2"/>
    <property type="match status" value="1"/>
</dbReference>
<keyword evidence="1" id="KW-0134">Cell wall</keyword>
<sequence>MTSAEGIQVSLSTGIVPPENGWQLDDFDVSHVDTDAGTYTIKLSDTGLSRLQQQNPNYAITDDTTSVTGNYQILKADANAQIVSPGDKTYDGISDTDPKTYDIIINGDKTKKVTLDKSYFTDNNGNEDVGTYTIALTGEGFSALHDAFPNYDFTADSVKTGSFKITPAPVTLSFENWSDDYGQPTTLSNKQAIIYYGKPEKGTDIKASLTDNSMDTNAGTYTIDISVDTNANPNYTITTQSGTYIVNQIPGSVTISNKTKTYDGDESTDPDIYDVQLNDGATDGVTDINWQSSDFEDTNADNQNAGSTHTITLSQSGLDRLNAANRNFKFNASVVTTGTLTINKAPITITAPTVSKIYDGQAYGDLPAATVIGLPAKGVALNYDLTDVSGDTEANEGYAIDVLNYSDNNPNYDIAPVAGKLTIQKKSVVATVEDYTRPYDATKNVDWQTLVTLPEDTNLPSDWSEADFDFSAVESDAGSYAITLNQDGITALNKTNPNYQFDLATTKAGTMTITKAPGQLSISGGEKVYDGDSTNVPSVFDVTLPENDQTQIDWQAGDFTGITSSNAGTYTVTLSAAGLVRLNAADKNYQFTSDPESMTPGIYKIDVRNITITAPTLTKVYDGNPYQGDYAATITNTVDGSALPSTAVKPTYSLTDITGDKKATDSPIEITVDADANANYIITPVSGSLTITKAPMSITSIAGGKVYDGQELTNASDITVTVPNQLKQVDWDVSDFTVTKPSANKGQYLIGLSEAGQGKLTAANPNYDIQNLDITGQYVINQAVGAAQLDTSAEKPYDGLDGTNPSTFNLYVNGDTTNPLKLTSDQFVIAGNSQNVGTYTVSLTSAGLDALKTAYPNYTFKDTDIQDGSFTITPMAITIAAPTWSDTYGEKGQIPAWTADKTLTGVQPDVTITPTADIKNAGQYDITISYQADSSVNKNYIITTVPGKYTINEAIGSVKIADASKVYDGNAATDAQIYQVTLDDDAKNVNWATTDFSVDNSEGQHVGSKHTITLSAAGLAKLNTANTNYTYDVSSVHVGTLTISKAKVQIVGQSVSKVYDGNAYDQSKLEQAVQVNGQPVLGDKVIYTVADMSQTVDVGKDYTIGITATAEDNPNYDITEITNGTLTITPKPISVNLSSGSTTYGDDYFDATTMIPSISTGDTLNVPSDWTNVDYALPDLTSSNVGDYMVTLSSDGVDALKAANSNYEFDNASGTLTIDKKQISVTAISGTKVYDGTTLADPSTISVTLSDGLVTPPLTSKDFDINIAPGGDVGNYDITLNAQGIKDLNAIYPNYDFSSERMVTGSYEITKAPITITAPNVTKQYDGNGYDKPLIPTFIGLPTSGVTPDYVINGKDAVDAGQHDLLVSVDANSHSNYTITTNPGKLTITQKPVTAEMGTNSVVYGTYVDQEPIFQFTDSGGNIVAANTPLLTSDDIQVDGGADFAKTVNVGKYVVQLTTAGIQKLRDANPNYDLTIIDGGYWVTPATKHLTVIGGTRLYDGTSGVTSADHFTIQASDGVTIPKFDSNAFDTSQVGQDAGRYNVKLTAVGLDELNKANKNYQFTLSDIDDGTYTIIPKSVTVTGPDYEDQTYTGEPITSVMNSTISGLVPGEQLTITEPDLSQVINVGTYTLTPIVGTNLNYNITVVPTTVTINKAKVHVSFSEYGLGKYYDGDTSIVPQTFVLTADNPDFTIPEMTSTDFDTTGITSQNVHDYPVKLSTAGLAKLTSANPNYEVDANEGLFAIVKAPVIITMPNIVKQYDGQPVTDLTDQIDISGVPAKGVALDYTPTDVSQVTEVNTGSPLTLTAKFDENTNSNYDIQVTPGTLTINRADGSAKIEGGTQTYNGTLPTVFTVTLPTSIASQASVKWEASDFVVTSSTGLTNGQVGDYTVNLSDAGLAKLNSTFTNYQFSSGSIQPGTYHVTPATGNITIGTTQTVYAKDADLKAGLASLVTVTDKTAKIDWTDDDFVVTPAEGQADGSVGRHSVTLSDAGLAKLAAASPNYQYGRDHETAGTLNVTAAHGTITLGTASKVYDGEKYVVGAVPSVTLPDGVILPTTLAQTPNDFDFDAIPSQNVGSYDLSLSQAGIDAINAANPNYFFTLSDVVAGKYMITRAPITINAPTITKVYDGLSYEGDDANAMVYGMPNYGEPLRITFTDISNDVNVGEYDLGVSAHEYLNPNYSFTVNPGKLTITKALGVVTSMTTTKVYDGDATTDPTVLQVTLPEGEVAPEWTAEDFDFSHVDSQNAGRYEVQLTQAGVAALNAVNPNYNFTTETILPGTFTITPATITLSVPTMTKTFDGTPYSEPTKVVVTGLPAMGVIPVAELSDYSQLTAAGTYPVSVIANAADNPNYTLNLVAGNLVIKQANGTAVISDSGKTYDHDATKLPTDLTVKLPELAVAPKWTQADFDFSGITDQSVGTYPINLSQQGLAKLNAVNPNYVFDGAAGSYTISPAEASVTVSDATKPYDGNADHLPTGLSVTLPDGLDTPVLDSSDFDYTGITSQNVGHYQLTLSEAGIDKLNQANPNYHFDLNNVTPGDYAITPAKLKVGDVSLTVSDKQYDGHGLTDLPKVYLFKEQVLAAWTTEDFTTTANPDVGTYTVTLSQSGLDKLSAQYPNYVFNVNAVTAGRYQITPKPVIDQIFVGDGSKAYDGTTQLSKPVQVTLPTGWVSPDWSTEDFTTLSSSHVGDSEIGLSQAGLTQLAQLNPNYDVTQASVVKGIYHVTPAIATIVVNNQTRAEDASDGPLSASVTGVVTGDVLNYQITRQAGQTVGQYPISVVLGDNPDYHVLVVPGVLTITTTATSNNEGGSGTQQPTGKQTTGNQTGGNDQSNPTKPGNGHTTKPGDIGGTTHKPAHIKAEKPQAQLHPATKQASGQRSKQGAANGELTSTSRMPKGNSWSTTPAQPFVHQHHDAIQQAAEDQATGKQAILPQTDETKDSPLVFIGSLLLSLLGLSGVRRKKKQD</sequence>
<evidence type="ECO:0000256" key="4">
    <source>
        <dbReference type="ARBA" id="ARBA00023088"/>
    </source>
</evidence>
<comment type="caution">
    <text evidence="7">The sequence shown here is derived from an EMBL/GenBank/DDBJ whole genome shotgun (WGS) entry which is preliminary data.</text>
</comment>
<accession>A0A0R1LPV4</accession>
<evidence type="ECO:0000256" key="5">
    <source>
        <dbReference type="SAM" id="MobiDB-lite"/>
    </source>
</evidence>
<dbReference type="InterPro" id="IPR041286">
    <property type="entry name" value="MBG_2"/>
</dbReference>
<dbReference type="NCBIfam" id="TIGR01167">
    <property type="entry name" value="LPXTG_anchor"/>
    <property type="match status" value="1"/>
</dbReference>
<evidence type="ECO:0000313" key="8">
    <source>
        <dbReference type="Proteomes" id="UP000051160"/>
    </source>
</evidence>
<organism evidence="7 8">
    <name type="scientific">Secundilactobacillus odoratitofui DSM 19909 = JCM 15043</name>
    <dbReference type="NCBI Taxonomy" id="1423776"/>
    <lineage>
        <taxon>Bacteria</taxon>
        <taxon>Bacillati</taxon>
        <taxon>Bacillota</taxon>
        <taxon>Bacilli</taxon>
        <taxon>Lactobacillales</taxon>
        <taxon>Lactobacillaceae</taxon>
        <taxon>Secundilactobacillus</taxon>
    </lineage>
</organism>
<dbReference type="PROSITE" id="PS50847">
    <property type="entry name" value="GRAM_POS_ANCHORING"/>
    <property type="match status" value="1"/>
</dbReference>
<dbReference type="Gene3D" id="3.10.430.110">
    <property type="match status" value="21"/>
</dbReference>
<keyword evidence="4" id="KW-0572">Peptidoglycan-anchor</keyword>
<feature type="region of interest" description="Disordered" evidence="5">
    <location>
        <begin position="2798"/>
        <end position="2902"/>
    </location>
</feature>
<keyword evidence="3" id="KW-0732">Signal</keyword>
<name>A0A0R1LPV4_9LACO</name>
<dbReference type="OrthoDB" id="2250692at2"/>
<dbReference type="InterPro" id="IPR019931">
    <property type="entry name" value="LPXTG_anchor"/>
</dbReference>
<keyword evidence="8" id="KW-1185">Reference proteome</keyword>
<dbReference type="Pfam" id="PF17883">
    <property type="entry name" value="MBG"/>
    <property type="match status" value="21"/>
</dbReference>
<dbReference type="STRING" id="1423776.FD04_GL000873"/>
<reference evidence="7 8" key="1">
    <citation type="journal article" date="2015" name="Genome Announc.">
        <title>Expanding the biotechnology potential of lactobacilli through comparative genomics of 213 strains and associated genera.</title>
        <authorList>
            <person name="Sun Z."/>
            <person name="Harris H.M."/>
            <person name="McCann A."/>
            <person name="Guo C."/>
            <person name="Argimon S."/>
            <person name="Zhang W."/>
            <person name="Yang X."/>
            <person name="Jeffery I.B."/>
            <person name="Cooney J.C."/>
            <person name="Kagawa T.F."/>
            <person name="Liu W."/>
            <person name="Song Y."/>
            <person name="Salvetti E."/>
            <person name="Wrobel A."/>
            <person name="Rasinkangas P."/>
            <person name="Parkhill J."/>
            <person name="Rea M.C."/>
            <person name="O'Sullivan O."/>
            <person name="Ritari J."/>
            <person name="Douillard F.P."/>
            <person name="Paul Ross R."/>
            <person name="Yang R."/>
            <person name="Briner A.E."/>
            <person name="Felis G.E."/>
            <person name="de Vos W.M."/>
            <person name="Barrangou R."/>
            <person name="Klaenhammer T.R."/>
            <person name="Caufield P.W."/>
            <person name="Cui Y."/>
            <person name="Zhang H."/>
            <person name="O'Toole P.W."/>
        </authorList>
    </citation>
    <scope>NUCLEOTIDE SEQUENCE [LARGE SCALE GENOMIC DNA]</scope>
    <source>
        <strain evidence="7 8">DSM 19909</strain>
    </source>
</reference>
<proteinExistence type="predicted"/>
<feature type="compositionally biased region" description="Low complexity" evidence="5">
    <location>
        <begin position="2809"/>
        <end position="2827"/>
    </location>
</feature>
<dbReference type="PATRIC" id="fig|1423776.4.peg.880"/>
<protein>
    <submittedName>
        <fullName evidence="7">LPXTG-motif protein cell wall anchor domain protein</fullName>
    </submittedName>
</protein>
<evidence type="ECO:0000259" key="6">
    <source>
        <dbReference type="PROSITE" id="PS50847"/>
    </source>
</evidence>
<feature type="domain" description="Gram-positive cocci surface proteins LPxTG" evidence="6">
    <location>
        <begin position="2927"/>
        <end position="2961"/>
    </location>
</feature>
<evidence type="ECO:0000256" key="3">
    <source>
        <dbReference type="ARBA" id="ARBA00022729"/>
    </source>
</evidence>
<dbReference type="EMBL" id="AZEE01000028">
    <property type="protein sequence ID" value="KRK97900.1"/>
    <property type="molecule type" value="Genomic_DNA"/>
</dbReference>
<feature type="compositionally biased region" description="Polar residues" evidence="5">
    <location>
        <begin position="2868"/>
        <end position="2901"/>
    </location>
</feature>
<evidence type="ECO:0000256" key="2">
    <source>
        <dbReference type="ARBA" id="ARBA00022525"/>
    </source>
</evidence>
<evidence type="ECO:0000256" key="1">
    <source>
        <dbReference type="ARBA" id="ARBA00022512"/>
    </source>
</evidence>
<keyword evidence="2" id="KW-0964">Secreted</keyword>
<gene>
    <name evidence="7" type="ORF">FD04_GL000873</name>
</gene>
<evidence type="ECO:0000313" key="7">
    <source>
        <dbReference type="EMBL" id="KRK97900.1"/>
    </source>
</evidence>